<feature type="chain" id="PRO_5035455996" description="Excinuclease ABC subunit B" evidence="1">
    <location>
        <begin position="17"/>
        <end position="134"/>
    </location>
</feature>
<comment type="caution">
    <text evidence="2">The sequence shown here is derived from an EMBL/GenBank/DDBJ whole genome shotgun (WGS) entry which is preliminary data.</text>
</comment>
<keyword evidence="1" id="KW-0732">Signal</keyword>
<evidence type="ECO:0000313" key="3">
    <source>
        <dbReference type="Proteomes" id="UP000648908"/>
    </source>
</evidence>
<evidence type="ECO:0000313" key="2">
    <source>
        <dbReference type="EMBL" id="MBL4915641.1"/>
    </source>
</evidence>
<dbReference type="AlphaFoldDB" id="A0A8K0V5P6"/>
<accession>A0A8K0V5P6</accession>
<dbReference type="Proteomes" id="UP000648908">
    <property type="component" value="Unassembled WGS sequence"/>
</dbReference>
<organism evidence="2 3">
    <name type="scientific">Szabonella alba</name>
    <dbReference type="NCBI Taxonomy" id="2804194"/>
    <lineage>
        <taxon>Bacteria</taxon>
        <taxon>Pseudomonadati</taxon>
        <taxon>Pseudomonadota</taxon>
        <taxon>Alphaproteobacteria</taxon>
        <taxon>Rhodobacterales</taxon>
        <taxon>Paracoccaceae</taxon>
        <taxon>Szabonella</taxon>
    </lineage>
</organism>
<keyword evidence="3" id="KW-1185">Reference proteome</keyword>
<name>A0A8K0V5P6_9RHOB</name>
<protein>
    <recommendedName>
        <fullName evidence="4">Excinuclease ABC subunit B</fullName>
    </recommendedName>
</protein>
<proteinExistence type="predicted"/>
<gene>
    <name evidence="2" type="ORF">JL811_00270</name>
</gene>
<dbReference type="PROSITE" id="PS51257">
    <property type="entry name" value="PROKAR_LIPOPROTEIN"/>
    <property type="match status" value="1"/>
</dbReference>
<dbReference type="RefSeq" id="WP_202686228.1">
    <property type="nucleotide sequence ID" value="NZ_JAESVN010000001.1"/>
</dbReference>
<evidence type="ECO:0008006" key="4">
    <source>
        <dbReference type="Google" id="ProtNLM"/>
    </source>
</evidence>
<sequence length="134" mass="14990">MRLIATAALAGMTLLAACGTPQEQCIAGVTRDMRVLDRLIVESESNLQRGYALRDEIRTDSRFVMCYPGRPATADSPAIAPQYCWRDYDRTVTRPVSINLAEERVKLAEMRKKRQSLARAAEPAIAQCRATYPE</sequence>
<feature type="signal peptide" evidence="1">
    <location>
        <begin position="1"/>
        <end position="16"/>
    </location>
</feature>
<reference evidence="2" key="1">
    <citation type="submission" date="2021-01" db="EMBL/GenBank/DDBJ databases">
        <title>Tabrizicola alba sp. nov. a motile alkaliphilic bacterium isolated from a soda lake.</title>
        <authorList>
            <person name="Szuroczki S."/>
            <person name="Abbaszade G."/>
            <person name="Schumann P."/>
            <person name="Toth E."/>
        </authorList>
    </citation>
    <scope>NUCLEOTIDE SEQUENCE</scope>
    <source>
        <strain evidence="2">DMG-N-6</strain>
    </source>
</reference>
<evidence type="ECO:0000256" key="1">
    <source>
        <dbReference type="SAM" id="SignalP"/>
    </source>
</evidence>
<dbReference type="EMBL" id="JAESVN010000001">
    <property type="protein sequence ID" value="MBL4915641.1"/>
    <property type="molecule type" value="Genomic_DNA"/>
</dbReference>